<feature type="region of interest" description="Disordered" evidence="1">
    <location>
        <begin position="290"/>
        <end position="347"/>
    </location>
</feature>
<organism evidence="3 4">
    <name type="scientific">Streptoalloteichus tenebrarius (strain ATCC 17920 / DSM 40477 / JCM 4838 / CBS 697.72 / NBRC 16177 / NCIMB 11028 / NRRL B-12390 / A12253. 1 / ISP 5477)</name>
    <name type="common">Streptomyces tenebrarius</name>
    <dbReference type="NCBI Taxonomy" id="1933"/>
    <lineage>
        <taxon>Bacteria</taxon>
        <taxon>Bacillati</taxon>
        <taxon>Actinomycetota</taxon>
        <taxon>Actinomycetes</taxon>
        <taxon>Pseudonocardiales</taxon>
        <taxon>Pseudonocardiaceae</taxon>
        <taxon>Streptoalloteichus</taxon>
    </lineage>
</organism>
<dbReference type="InterPro" id="IPR026004">
    <property type="entry name" value="Septum_form"/>
</dbReference>
<keyword evidence="4" id="KW-1185">Reference proteome</keyword>
<comment type="caution">
    <text evidence="3">The sequence shown here is derived from an EMBL/GenBank/DDBJ whole genome shotgun (WGS) entry which is preliminary data.</text>
</comment>
<reference evidence="3 4" key="1">
    <citation type="submission" date="2022-06" db="EMBL/GenBank/DDBJ databases">
        <title>Genomic Encyclopedia of Archaeal and Bacterial Type Strains, Phase II (KMG-II): from individual species to whole genera.</title>
        <authorList>
            <person name="Goeker M."/>
        </authorList>
    </citation>
    <scope>NUCLEOTIDE SEQUENCE [LARGE SCALE GENOMIC DNA]</scope>
    <source>
        <strain evidence="3 4">DSM 40477</strain>
    </source>
</reference>
<evidence type="ECO:0000259" key="2">
    <source>
        <dbReference type="Pfam" id="PF13845"/>
    </source>
</evidence>
<evidence type="ECO:0000313" key="3">
    <source>
        <dbReference type="EMBL" id="MCP2262288.1"/>
    </source>
</evidence>
<gene>
    <name evidence="3" type="ORF">LX15_006024</name>
</gene>
<feature type="domain" description="Septum formation-related" evidence="2">
    <location>
        <begin position="49"/>
        <end position="264"/>
    </location>
</feature>
<name>A0ABT1I3B5_STRSD</name>
<feature type="compositionally biased region" description="Low complexity" evidence="1">
    <location>
        <begin position="326"/>
        <end position="347"/>
    </location>
</feature>
<feature type="compositionally biased region" description="Low complexity" evidence="1">
    <location>
        <begin position="293"/>
        <end position="313"/>
    </location>
</feature>
<dbReference type="Pfam" id="PF13845">
    <property type="entry name" value="Septum_form"/>
    <property type="match status" value="1"/>
</dbReference>
<proteinExistence type="predicted"/>
<accession>A0ABT1I3B5</accession>
<evidence type="ECO:0000256" key="1">
    <source>
        <dbReference type="SAM" id="MobiDB-lite"/>
    </source>
</evidence>
<dbReference type="EMBL" id="JAMTCP010000063">
    <property type="protein sequence ID" value="MCP2262288.1"/>
    <property type="molecule type" value="Genomic_DNA"/>
</dbReference>
<protein>
    <submittedName>
        <fullName evidence="3">Septum formation</fullName>
    </submittedName>
</protein>
<sequence>MIGAFVGAVLTITVTSVLSWDRITAGGTAQRAQAAQASARAKAFAAPPGSCLQWTKADRSDIHQVACTEEHLFEMVGVADVSGVFGKDAPFPPPEQRQQLQQERCTPVANQYLSGKLDPHGRFKVSSLTSEQEWRNGDRTMRCGLQVPTASGALYPVFGPVAKLDQSDVYDTGICLGINGRNIGDPVTCDRPHSYEIIGTVDLGAQFPKEFPDFRRQDEALANACAAMAGQYAPGQDMKKKGLEIAWDNRSQESWNVGSRKVNCKVGAPLPDSSGLAPVTGSARGEVVVGKEPAPTVTATVPPGAPATTVQPPAEAPHPSERPPAHADQQSPSSAPSQPSPTTQQGG</sequence>
<dbReference type="Proteomes" id="UP001205311">
    <property type="component" value="Unassembled WGS sequence"/>
</dbReference>
<evidence type="ECO:0000313" key="4">
    <source>
        <dbReference type="Proteomes" id="UP001205311"/>
    </source>
</evidence>